<reference evidence="1 2" key="1">
    <citation type="submission" date="2017-06" db="EMBL/GenBank/DDBJ databases">
        <authorList>
            <person name="Kim H.J."/>
            <person name="Triplett B.A."/>
        </authorList>
    </citation>
    <scope>NUCLEOTIDE SEQUENCE [LARGE SCALE GENOMIC DNA]</scope>
    <source>
        <strain evidence="1 2">U15</strain>
    </source>
</reference>
<dbReference type="Proteomes" id="UP000198284">
    <property type="component" value="Unassembled WGS sequence"/>
</dbReference>
<dbReference type="RefSeq" id="WP_176442425.1">
    <property type="nucleotide sequence ID" value="NZ_FZOT01000006.1"/>
</dbReference>
<evidence type="ECO:0000313" key="2">
    <source>
        <dbReference type="Proteomes" id="UP000198284"/>
    </source>
</evidence>
<evidence type="ECO:0000313" key="1">
    <source>
        <dbReference type="EMBL" id="SNS78900.1"/>
    </source>
</evidence>
<dbReference type="EMBL" id="FZOT01000006">
    <property type="protein sequence ID" value="SNS78900.1"/>
    <property type="molecule type" value="Genomic_DNA"/>
</dbReference>
<name>A0A239HC14_9BURK</name>
<protein>
    <submittedName>
        <fullName evidence="1">Uncharacterized protein</fullName>
    </submittedName>
</protein>
<gene>
    <name evidence="1" type="ORF">SAMN06265795_106185</name>
</gene>
<organism evidence="1 2">
    <name type="scientific">Noviherbaspirillum humi</name>
    <dbReference type="NCBI Taxonomy" id="1688639"/>
    <lineage>
        <taxon>Bacteria</taxon>
        <taxon>Pseudomonadati</taxon>
        <taxon>Pseudomonadota</taxon>
        <taxon>Betaproteobacteria</taxon>
        <taxon>Burkholderiales</taxon>
        <taxon>Oxalobacteraceae</taxon>
        <taxon>Noviherbaspirillum</taxon>
    </lineage>
</organism>
<dbReference type="AlphaFoldDB" id="A0A239HC14"/>
<accession>A0A239HC14</accession>
<proteinExistence type="predicted"/>
<sequence>MQELDCRVGPWHAHAQVREVDHGKMMAVISVTGEYDVAEQRHTVVYDHDDSIDAIEETRDLVEQLLQSKYGM</sequence>
<keyword evidence="2" id="KW-1185">Reference proteome</keyword>